<organism evidence="8 9">
    <name type="scientific">Polarella glacialis</name>
    <name type="common">Dinoflagellate</name>
    <dbReference type="NCBI Taxonomy" id="89957"/>
    <lineage>
        <taxon>Eukaryota</taxon>
        <taxon>Sar</taxon>
        <taxon>Alveolata</taxon>
        <taxon>Dinophyceae</taxon>
        <taxon>Suessiales</taxon>
        <taxon>Suessiaceae</taxon>
        <taxon>Polarella</taxon>
    </lineage>
</organism>
<keyword evidence="2" id="KW-0067">ATP-binding</keyword>
<evidence type="ECO:0000256" key="3">
    <source>
        <dbReference type="ARBA" id="ARBA00023123"/>
    </source>
</evidence>
<comment type="similarity">
    <text evidence="6">Belongs to the TRAFAC class myosin-kinesin ATPase superfamily. Myosin family.</text>
</comment>
<dbReference type="Gene3D" id="3.40.850.10">
    <property type="entry name" value="Kinesin motor domain"/>
    <property type="match status" value="1"/>
</dbReference>
<dbReference type="Gene3D" id="1.20.58.530">
    <property type="match status" value="1"/>
</dbReference>
<reference evidence="8" key="1">
    <citation type="submission" date="2021-02" db="EMBL/GenBank/DDBJ databases">
        <authorList>
            <person name="Dougan E. K."/>
            <person name="Rhodes N."/>
            <person name="Thang M."/>
            <person name="Chan C."/>
        </authorList>
    </citation>
    <scope>NUCLEOTIDE SEQUENCE</scope>
</reference>
<protein>
    <recommendedName>
        <fullName evidence="7">Myosin motor domain-containing protein</fullName>
    </recommendedName>
</protein>
<keyword evidence="3 6" id="KW-0518">Myosin</keyword>
<evidence type="ECO:0000256" key="6">
    <source>
        <dbReference type="PROSITE-ProRule" id="PRU00782"/>
    </source>
</evidence>
<evidence type="ECO:0000256" key="4">
    <source>
        <dbReference type="ARBA" id="ARBA00023175"/>
    </source>
</evidence>
<evidence type="ECO:0000313" key="9">
    <source>
        <dbReference type="Proteomes" id="UP000654075"/>
    </source>
</evidence>
<feature type="domain" description="Myosin motor" evidence="7">
    <location>
        <begin position="1"/>
        <end position="190"/>
    </location>
</feature>
<dbReference type="GO" id="GO:0051015">
    <property type="term" value="F:actin filament binding"/>
    <property type="evidence" value="ECO:0007669"/>
    <property type="project" value="TreeGrafter"/>
</dbReference>
<gene>
    <name evidence="8" type="ORF">PGLA1383_LOCUS23537</name>
</gene>
<feature type="non-terminal residue" evidence="8">
    <location>
        <position position="1"/>
    </location>
</feature>
<evidence type="ECO:0000256" key="1">
    <source>
        <dbReference type="ARBA" id="ARBA00022741"/>
    </source>
</evidence>
<sequence>DNGHILEAIDSQDVRMLGILPVLEEQSSLQTGSSETFTESCHRRFKTSPAGCYVEPRIASKEHFEIFHSCGKVSYCTSKFREKNMNAVLPEIQQLLLGSSSEIVRRICGLSQGLGEDAQALEQRGSAQPKRAYIAGQLLRSVNSLFAMLRASKPRFVKCVKSNMTKQALVMDKASSTRRAEFNKRNSVET</sequence>
<dbReference type="Proteomes" id="UP000654075">
    <property type="component" value="Unassembled WGS sequence"/>
</dbReference>
<accession>A0A813EXC4</accession>
<dbReference type="PANTHER" id="PTHR13140">
    <property type="entry name" value="MYOSIN"/>
    <property type="match status" value="1"/>
</dbReference>
<evidence type="ECO:0000256" key="5">
    <source>
        <dbReference type="ARBA" id="ARBA00023203"/>
    </source>
</evidence>
<dbReference type="InterPro" id="IPR027417">
    <property type="entry name" value="P-loop_NTPase"/>
</dbReference>
<keyword evidence="5 6" id="KW-0009">Actin-binding</keyword>
<dbReference type="OrthoDB" id="8922428at2759"/>
<dbReference type="SUPFAM" id="SSF52540">
    <property type="entry name" value="P-loop containing nucleoside triphosphate hydrolases"/>
    <property type="match status" value="1"/>
</dbReference>
<dbReference type="AlphaFoldDB" id="A0A813EXC4"/>
<dbReference type="GO" id="GO:0007015">
    <property type="term" value="P:actin filament organization"/>
    <property type="evidence" value="ECO:0007669"/>
    <property type="project" value="TreeGrafter"/>
</dbReference>
<comment type="caution">
    <text evidence="6">Lacks conserved residue(s) required for the propagation of feature annotation.</text>
</comment>
<dbReference type="GO" id="GO:0005524">
    <property type="term" value="F:ATP binding"/>
    <property type="evidence" value="ECO:0007669"/>
    <property type="project" value="UniProtKB-KW"/>
</dbReference>
<comment type="caution">
    <text evidence="8">The sequence shown here is derived from an EMBL/GenBank/DDBJ whole genome shotgun (WGS) entry which is preliminary data.</text>
</comment>
<dbReference type="InterPro" id="IPR001609">
    <property type="entry name" value="Myosin_head_motor_dom-like"/>
</dbReference>
<dbReference type="GO" id="GO:0016459">
    <property type="term" value="C:myosin complex"/>
    <property type="evidence" value="ECO:0007669"/>
    <property type="project" value="UniProtKB-KW"/>
</dbReference>
<dbReference type="PANTHER" id="PTHR13140:SF706">
    <property type="entry name" value="DILUTE CLASS UNCONVENTIONAL MYOSIN, ISOFORM C"/>
    <property type="match status" value="1"/>
</dbReference>
<dbReference type="Pfam" id="PF00063">
    <property type="entry name" value="Myosin_head"/>
    <property type="match status" value="1"/>
</dbReference>
<evidence type="ECO:0000313" key="8">
    <source>
        <dbReference type="EMBL" id="CAE8605421.1"/>
    </source>
</evidence>
<dbReference type="GO" id="GO:0005737">
    <property type="term" value="C:cytoplasm"/>
    <property type="evidence" value="ECO:0007669"/>
    <property type="project" value="TreeGrafter"/>
</dbReference>
<evidence type="ECO:0000256" key="2">
    <source>
        <dbReference type="ARBA" id="ARBA00022840"/>
    </source>
</evidence>
<keyword evidence="9" id="KW-1185">Reference proteome</keyword>
<keyword evidence="4" id="KW-0505">Motor protein</keyword>
<evidence type="ECO:0000259" key="7">
    <source>
        <dbReference type="PROSITE" id="PS51456"/>
    </source>
</evidence>
<dbReference type="EMBL" id="CAJNNV010017822">
    <property type="protein sequence ID" value="CAE8605421.1"/>
    <property type="molecule type" value="Genomic_DNA"/>
</dbReference>
<proteinExistence type="inferred from homology"/>
<dbReference type="InterPro" id="IPR036961">
    <property type="entry name" value="Kinesin_motor_dom_sf"/>
</dbReference>
<dbReference type="PROSITE" id="PS51456">
    <property type="entry name" value="MYOSIN_MOTOR"/>
    <property type="match status" value="1"/>
</dbReference>
<name>A0A813EXC4_POLGL</name>
<keyword evidence="1" id="KW-0547">Nucleotide-binding</keyword>
<dbReference type="GO" id="GO:0000146">
    <property type="term" value="F:microfilament motor activity"/>
    <property type="evidence" value="ECO:0007669"/>
    <property type="project" value="TreeGrafter"/>
</dbReference>
<feature type="non-terminal residue" evidence="8">
    <location>
        <position position="190"/>
    </location>
</feature>
<dbReference type="Gene3D" id="1.20.120.720">
    <property type="entry name" value="Myosin VI head, motor domain, U50 subdomain"/>
    <property type="match status" value="1"/>
</dbReference>
<dbReference type="GO" id="GO:0016020">
    <property type="term" value="C:membrane"/>
    <property type="evidence" value="ECO:0007669"/>
    <property type="project" value="TreeGrafter"/>
</dbReference>